<dbReference type="SUPFAM" id="SSF56801">
    <property type="entry name" value="Acetyl-CoA synthetase-like"/>
    <property type="match status" value="1"/>
</dbReference>
<proteinExistence type="predicted"/>
<dbReference type="Proteomes" id="UP000064967">
    <property type="component" value="Chromosome"/>
</dbReference>
<organism evidence="1 2">
    <name type="scientific">Labilithrix luteola</name>
    <dbReference type="NCBI Taxonomy" id="1391654"/>
    <lineage>
        <taxon>Bacteria</taxon>
        <taxon>Pseudomonadati</taxon>
        <taxon>Myxococcota</taxon>
        <taxon>Polyangia</taxon>
        <taxon>Polyangiales</taxon>
        <taxon>Labilitrichaceae</taxon>
        <taxon>Labilithrix</taxon>
    </lineage>
</organism>
<dbReference type="InterPro" id="IPR053158">
    <property type="entry name" value="CapK_Type1_Caps_Biosynth"/>
</dbReference>
<dbReference type="STRING" id="1391654.AKJ09_05112"/>
<reference evidence="1 2" key="1">
    <citation type="submission" date="2015-08" db="EMBL/GenBank/DDBJ databases">
        <authorList>
            <person name="Babu N.S."/>
            <person name="Beckwith C.J."/>
            <person name="Beseler K.G."/>
            <person name="Brison A."/>
            <person name="Carone J.V."/>
            <person name="Caskin T.P."/>
            <person name="Diamond M."/>
            <person name="Durham M.E."/>
            <person name="Foxe J.M."/>
            <person name="Go M."/>
            <person name="Henderson B.A."/>
            <person name="Jones I.B."/>
            <person name="McGettigan J.A."/>
            <person name="Micheletti S.J."/>
            <person name="Nasrallah M.E."/>
            <person name="Ortiz D."/>
            <person name="Piller C.R."/>
            <person name="Privatt S.R."/>
            <person name="Schneider S.L."/>
            <person name="Sharp S."/>
            <person name="Smith T.C."/>
            <person name="Stanton J.D."/>
            <person name="Ullery H.E."/>
            <person name="Wilson R.J."/>
            <person name="Serrano M.G."/>
            <person name="Buck G."/>
            <person name="Lee V."/>
            <person name="Wang Y."/>
            <person name="Carvalho R."/>
            <person name="Voegtly L."/>
            <person name="Shi R."/>
            <person name="Duckworth R."/>
            <person name="Johnson A."/>
            <person name="Loviza R."/>
            <person name="Walstead R."/>
            <person name="Shah Z."/>
            <person name="Kiflezghi M."/>
            <person name="Wade K."/>
            <person name="Ball S.L."/>
            <person name="Bradley K.W."/>
            <person name="Asai D.J."/>
            <person name="Bowman C.A."/>
            <person name="Russell D.A."/>
            <person name="Pope W.H."/>
            <person name="Jacobs-Sera D."/>
            <person name="Hendrix R.W."/>
            <person name="Hatfull G.F."/>
        </authorList>
    </citation>
    <scope>NUCLEOTIDE SEQUENCE [LARGE SCALE GENOMIC DNA]</scope>
    <source>
        <strain evidence="1 2">DSM 27648</strain>
    </source>
</reference>
<evidence type="ECO:0000313" key="1">
    <source>
        <dbReference type="EMBL" id="AKU98448.1"/>
    </source>
</evidence>
<dbReference type="PANTHER" id="PTHR36932:SF1">
    <property type="entry name" value="CAPSULAR POLYSACCHARIDE BIOSYNTHESIS PROTEIN"/>
    <property type="match status" value="1"/>
</dbReference>
<keyword evidence="2" id="KW-1185">Reference proteome</keyword>
<dbReference type="AlphaFoldDB" id="A0A0K1PY41"/>
<gene>
    <name evidence="1" type="ORF">AKJ09_05112</name>
</gene>
<evidence type="ECO:0000313" key="2">
    <source>
        <dbReference type="Proteomes" id="UP000064967"/>
    </source>
</evidence>
<dbReference type="RefSeq" id="WP_169927782.1">
    <property type="nucleotide sequence ID" value="NZ_CP012333.1"/>
</dbReference>
<dbReference type="EMBL" id="CP012333">
    <property type="protein sequence ID" value="AKU98448.1"/>
    <property type="molecule type" value="Genomic_DNA"/>
</dbReference>
<dbReference type="KEGG" id="llu:AKJ09_05112"/>
<sequence>MDVYGHLFRGVLFPLWEGVIRRRPTLGKLRSLQQTEWLSTERLIELQLSELRGLVDHADRHVPYYRERFAAAGVDVRELRTMNDVLRLPLLTREDAQSSEATRRSTSAPVVEIRKSTSGTLGLPLSFGYERASEDWRQAVRLRSYAWAGYRPGMRTFHFWGPGARQEGWRKAKVDIDHSLRRDRYVDCSVRSAERLDEAIAELKRFRPQTIICFSSAGADLARRVVETGARSWGTIPVLCGAEALVPSDRKVMEEAFGPAVFETYGSREVMLMGAECAEHDGLHIPMENVIVEVVVREGGTVRHAAPGEVGEIAVTDLHNRAMPFIRYLNGDRAVAGDDAPCACGRGLRRLRAIEGRVAAMLRDGSGAPVGGLFVHALLAHVGHAFRGFQVVQRADGTVTLRLVKSNGFDEPAHRYLLDGFQKYLKGAPVISEFWSELPVSSSGKRQVILREA</sequence>
<dbReference type="InterPro" id="IPR042099">
    <property type="entry name" value="ANL_N_sf"/>
</dbReference>
<dbReference type="PANTHER" id="PTHR36932">
    <property type="entry name" value="CAPSULAR POLYSACCHARIDE BIOSYNTHESIS PROTEIN"/>
    <property type="match status" value="1"/>
</dbReference>
<protein>
    <submittedName>
        <fullName evidence="1">Coenzyme F_390 synthetase</fullName>
    </submittedName>
</protein>
<accession>A0A0K1PY41</accession>
<dbReference type="Gene3D" id="3.40.50.12780">
    <property type="entry name" value="N-terminal domain of ligase-like"/>
    <property type="match status" value="1"/>
</dbReference>
<name>A0A0K1PY41_9BACT</name>